<dbReference type="GO" id="GO:0008495">
    <property type="term" value="F:protoheme IX farnesyltransferase activity"/>
    <property type="evidence" value="ECO:0007669"/>
    <property type="project" value="UniProtKB-EC"/>
</dbReference>
<evidence type="ECO:0000313" key="16">
    <source>
        <dbReference type="Proteomes" id="UP001597173"/>
    </source>
</evidence>
<evidence type="ECO:0000256" key="13">
    <source>
        <dbReference type="ARBA" id="ARBA00047690"/>
    </source>
</evidence>
<keyword evidence="7 14" id="KW-1133">Transmembrane helix</keyword>
<dbReference type="PANTHER" id="PTHR43448:SF7">
    <property type="entry name" value="4-HYDROXYBENZOATE SOLANESYLTRANSFERASE"/>
    <property type="match status" value="1"/>
</dbReference>
<protein>
    <recommendedName>
        <fullName evidence="11 14">Protoheme IX farnesyltransferase</fullName>
        <ecNumber evidence="3 14">2.5.1.141</ecNumber>
    </recommendedName>
    <alternativeName>
        <fullName evidence="12 14">Heme B farnesyltransferase</fullName>
    </alternativeName>
    <alternativeName>
        <fullName evidence="10 14">Heme O synthase</fullName>
    </alternativeName>
</protein>
<feature type="transmembrane region" description="Helical" evidence="14">
    <location>
        <begin position="34"/>
        <end position="53"/>
    </location>
</feature>
<evidence type="ECO:0000256" key="8">
    <source>
        <dbReference type="ARBA" id="ARBA00023133"/>
    </source>
</evidence>
<dbReference type="EMBL" id="JBHTNF010000002">
    <property type="protein sequence ID" value="MFD1327444.1"/>
    <property type="molecule type" value="Genomic_DNA"/>
</dbReference>
<dbReference type="Pfam" id="PF01040">
    <property type="entry name" value="UbiA"/>
    <property type="match status" value="1"/>
</dbReference>
<dbReference type="RefSeq" id="WP_374835216.1">
    <property type="nucleotide sequence ID" value="NZ_JBHEEW010000001.1"/>
</dbReference>
<evidence type="ECO:0000256" key="7">
    <source>
        <dbReference type="ARBA" id="ARBA00022989"/>
    </source>
</evidence>
<reference evidence="16" key="1">
    <citation type="journal article" date="2019" name="Int. J. Syst. Evol. Microbiol.">
        <title>The Global Catalogue of Microorganisms (GCM) 10K type strain sequencing project: providing services to taxonomists for standard genome sequencing and annotation.</title>
        <authorList>
            <consortium name="The Broad Institute Genomics Platform"/>
            <consortium name="The Broad Institute Genome Sequencing Center for Infectious Disease"/>
            <person name="Wu L."/>
            <person name="Ma J."/>
        </authorList>
    </citation>
    <scope>NUCLEOTIDE SEQUENCE [LARGE SCALE GENOMIC DNA]</scope>
    <source>
        <strain evidence="16">CCUG 55609</strain>
    </source>
</reference>
<feature type="transmembrane region" description="Helical" evidence="14">
    <location>
        <begin position="105"/>
        <end position="123"/>
    </location>
</feature>
<dbReference type="PROSITE" id="PS00943">
    <property type="entry name" value="UBIA"/>
    <property type="match status" value="1"/>
</dbReference>
<comment type="miscellaneous">
    <text evidence="14">Carbon 2 of the heme B porphyrin ring is defined according to the Fischer nomenclature.</text>
</comment>
<dbReference type="InterPro" id="IPR030470">
    <property type="entry name" value="UbiA_prenylTrfase_CS"/>
</dbReference>
<evidence type="ECO:0000256" key="10">
    <source>
        <dbReference type="ARBA" id="ARBA00030253"/>
    </source>
</evidence>
<name>A0ABW3YS77_MYCRA</name>
<keyword evidence="16" id="KW-1185">Reference proteome</keyword>
<comment type="subcellular location">
    <subcellularLocation>
        <location evidence="1 14">Cell membrane</location>
        <topology evidence="1 14">Multi-pass membrane protein</topology>
    </subcellularLocation>
</comment>
<comment type="pathway">
    <text evidence="2 14">Porphyrin-containing compound metabolism; heme O biosynthesis; heme O from protoheme: step 1/1.</text>
</comment>
<evidence type="ECO:0000256" key="4">
    <source>
        <dbReference type="ARBA" id="ARBA00022475"/>
    </source>
</evidence>
<evidence type="ECO:0000256" key="1">
    <source>
        <dbReference type="ARBA" id="ARBA00004651"/>
    </source>
</evidence>
<evidence type="ECO:0000256" key="3">
    <source>
        <dbReference type="ARBA" id="ARBA00012292"/>
    </source>
</evidence>
<keyword evidence="6 14" id="KW-0812">Transmembrane</keyword>
<sequence>MAIIDHHEAAAEGGDMILSEATARDYFELLKPRVMSLVVFTAFAGLVLAPGHINPVIGVIAILCIAVGAGASGALNMWYDADIDAVMSRTAKRPIPAGRVQPREALAFGLTLSAFSVAILGLAVNWLSAGLLAFTIFFYAVIYTMWLKRSTPQNIVIGGAAGAFPPMIGWACVTNGVSIESIVLFLITFLWTPPHFWALALFKMRDYGAVGVPMLPNVAGEKTTKQQIMVYAVLTALISVAPSYLGFASLGYGIFAAAMGIAFVWYSIGVLRMPEADRVMVPAKKLFAYSIFYLFAIFSGLMIDHAVTAVGWTAGWSF</sequence>
<dbReference type="PANTHER" id="PTHR43448">
    <property type="entry name" value="PROTOHEME IX FARNESYLTRANSFERASE, MITOCHONDRIAL"/>
    <property type="match status" value="1"/>
</dbReference>
<proteinExistence type="inferred from homology"/>
<dbReference type="HAMAP" id="MF_00154">
    <property type="entry name" value="CyoE_CtaB"/>
    <property type="match status" value="1"/>
</dbReference>
<comment type="similarity">
    <text evidence="14">Belongs to the UbiA prenyltransferase family. Protoheme IX farnesyltransferase subfamily.</text>
</comment>
<gene>
    <name evidence="14" type="primary">ctaB</name>
    <name evidence="15" type="ORF">ACFQ33_05995</name>
</gene>
<dbReference type="CDD" id="cd13957">
    <property type="entry name" value="PT_UbiA_Cox10"/>
    <property type="match status" value="1"/>
</dbReference>
<comment type="function">
    <text evidence="14">Converts heme B (protoheme IX) to heme O by substitution of the vinyl group on carbon 2 of heme B porphyrin ring with a hydroxyethyl farnesyl side group.</text>
</comment>
<feature type="transmembrane region" description="Helical" evidence="14">
    <location>
        <begin position="253"/>
        <end position="274"/>
    </location>
</feature>
<evidence type="ECO:0000256" key="11">
    <source>
        <dbReference type="ARBA" id="ARBA00040810"/>
    </source>
</evidence>
<keyword evidence="9 14" id="KW-0472">Membrane</keyword>
<feature type="transmembrane region" description="Helical" evidence="14">
    <location>
        <begin position="228"/>
        <end position="247"/>
    </location>
</feature>
<feature type="transmembrane region" description="Helical" evidence="14">
    <location>
        <begin position="59"/>
        <end position="79"/>
    </location>
</feature>
<comment type="catalytic activity">
    <reaction evidence="13 14">
        <text>heme b + (2E,6E)-farnesyl diphosphate + H2O = Fe(II)-heme o + diphosphate</text>
        <dbReference type="Rhea" id="RHEA:28070"/>
        <dbReference type="ChEBI" id="CHEBI:15377"/>
        <dbReference type="ChEBI" id="CHEBI:33019"/>
        <dbReference type="ChEBI" id="CHEBI:60344"/>
        <dbReference type="ChEBI" id="CHEBI:60530"/>
        <dbReference type="ChEBI" id="CHEBI:175763"/>
        <dbReference type="EC" id="2.5.1.141"/>
    </reaction>
</comment>
<dbReference type="NCBIfam" id="TIGR01473">
    <property type="entry name" value="cyoE_ctaB"/>
    <property type="match status" value="1"/>
</dbReference>
<evidence type="ECO:0000256" key="12">
    <source>
        <dbReference type="ARBA" id="ARBA00042475"/>
    </source>
</evidence>
<dbReference type="Gene3D" id="1.10.357.140">
    <property type="entry name" value="UbiA prenyltransferase"/>
    <property type="match status" value="1"/>
</dbReference>
<evidence type="ECO:0000256" key="9">
    <source>
        <dbReference type="ARBA" id="ARBA00023136"/>
    </source>
</evidence>
<evidence type="ECO:0000256" key="14">
    <source>
        <dbReference type="HAMAP-Rule" id="MF_00154"/>
    </source>
</evidence>
<organism evidence="15 16">
    <name type="scientific">Mycoplana ramosa</name>
    <name type="common">Mycoplana bullata</name>
    <dbReference type="NCBI Taxonomy" id="40837"/>
    <lineage>
        <taxon>Bacteria</taxon>
        <taxon>Pseudomonadati</taxon>
        <taxon>Pseudomonadota</taxon>
        <taxon>Alphaproteobacteria</taxon>
        <taxon>Hyphomicrobiales</taxon>
        <taxon>Rhizobiaceae</taxon>
        <taxon>Mycoplana</taxon>
    </lineage>
</organism>
<dbReference type="InterPro" id="IPR044878">
    <property type="entry name" value="UbiA_sf"/>
</dbReference>
<dbReference type="Proteomes" id="UP001597173">
    <property type="component" value="Unassembled WGS sequence"/>
</dbReference>
<evidence type="ECO:0000313" key="15">
    <source>
        <dbReference type="EMBL" id="MFD1327444.1"/>
    </source>
</evidence>
<keyword evidence="8 14" id="KW-0350">Heme biosynthesis</keyword>
<evidence type="ECO:0000256" key="5">
    <source>
        <dbReference type="ARBA" id="ARBA00022679"/>
    </source>
</evidence>
<dbReference type="InterPro" id="IPR000537">
    <property type="entry name" value="UbiA_prenyltransferase"/>
</dbReference>
<feature type="transmembrane region" description="Helical" evidence="14">
    <location>
        <begin position="129"/>
        <end position="147"/>
    </location>
</feature>
<dbReference type="InterPro" id="IPR006369">
    <property type="entry name" value="Protohaem_IX_farnesylTrfase"/>
</dbReference>
<evidence type="ECO:0000256" key="2">
    <source>
        <dbReference type="ARBA" id="ARBA00004919"/>
    </source>
</evidence>
<feature type="transmembrane region" description="Helical" evidence="14">
    <location>
        <begin position="286"/>
        <end position="312"/>
    </location>
</feature>
<keyword evidence="4 14" id="KW-1003">Cell membrane</keyword>
<evidence type="ECO:0000256" key="6">
    <source>
        <dbReference type="ARBA" id="ARBA00022692"/>
    </source>
</evidence>
<comment type="caution">
    <text evidence="15">The sequence shown here is derived from an EMBL/GenBank/DDBJ whole genome shotgun (WGS) entry which is preliminary data.</text>
</comment>
<keyword evidence="5 14" id="KW-0808">Transferase</keyword>
<feature type="transmembrane region" description="Helical" evidence="14">
    <location>
        <begin position="168"/>
        <end position="190"/>
    </location>
</feature>
<dbReference type="NCBIfam" id="NF003349">
    <property type="entry name" value="PRK04375.1-2"/>
    <property type="match status" value="1"/>
</dbReference>
<accession>A0ABW3YS77</accession>
<dbReference type="EC" id="2.5.1.141" evidence="3 14"/>